<dbReference type="RefSeq" id="WP_218113824.1">
    <property type="nucleotide sequence ID" value="NZ_CAJVAP010000002.1"/>
</dbReference>
<keyword evidence="3" id="KW-1185">Reference proteome</keyword>
<organism evidence="2 3">
    <name type="scientific">Leucobacter soli</name>
    <dbReference type="NCBI Taxonomy" id="2812850"/>
    <lineage>
        <taxon>Bacteria</taxon>
        <taxon>Bacillati</taxon>
        <taxon>Actinomycetota</taxon>
        <taxon>Actinomycetes</taxon>
        <taxon>Micrococcales</taxon>
        <taxon>Microbacteriaceae</taxon>
        <taxon>Leucobacter</taxon>
    </lineage>
</organism>
<evidence type="ECO:0008006" key="4">
    <source>
        <dbReference type="Google" id="ProtNLM"/>
    </source>
</evidence>
<comment type="caution">
    <text evidence="2">The sequence shown here is derived from an EMBL/GenBank/DDBJ whole genome shotgun (WGS) entry which is preliminary data.</text>
</comment>
<keyword evidence="1" id="KW-0472">Membrane</keyword>
<dbReference type="Proteomes" id="UP000693892">
    <property type="component" value="Unassembled WGS sequence"/>
</dbReference>
<dbReference type="AlphaFoldDB" id="A0A916JSI5"/>
<gene>
    <name evidence="2" type="ORF">LEUCIP111803_00163</name>
</gene>
<reference evidence="2" key="1">
    <citation type="submission" date="2021-06" db="EMBL/GenBank/DDBJ databases">
        <authorList>
            <person name="Criscuolo A."/>
        </authorList>
    </citation>
    <scope>NUCLEOTIDE SEQUENCE</scope>
    <source>
        <strain evidence="2">CIP111803</strain>
    </source>
</reference>
<keyword evidence="1" id="KW-0812">Transmembrane</keyword>
<proteinExistence type="predicted"/>
<dbReference type="EMBL" id="CAJVAP010000002">
    <property type="protein sequence ID" value="CAG7597729.1"/>
    <property type="molecule type" value="Genomic_DNA"/>
</dbReference>
<accession>A0A916JSI5</accession>
<feature type="transmembrane region" description="Helical" evidence="1">
    <location>
        <begin position="39"/>
        <end position="59"/>
    </location>
</feature>
<keyword evidence="1" id="KW-1133">Transmembrane helix</keyword>
<evidence type="ECO:0000313" key="3">
    <source>
        <dbReference type="Proteomes" id="UP000693892"/>
    </source>
</evidence>
<sequence length="153" mass="15893">MNARTRSILGVAIIAAVLVLYFALTGVRAVALLASGTPLAVTMGLALLVLPLIGVWALVRELLFGARSTALVDRLDAEGGLPADLGDAGPTGKADRAVADAAFPRYRAAAEAAPGDWRSWARLGIVYDACGDRPRARGALRTAIALSRSSGRR</sequence>
<evidence type="ECO:0000256" key="1">
    <source>
        <dbReference type="SAM" id="Phobius"/>
    </source>
</evidence>
<name>A0A916JSI5_9MICO</name>
<evidence type="ECO:0000313" key="2">
    <source>
        <dbReference type="EMBL" id="CAG7597729.1"/>
    </source>
</evidence>
<protein>
    <recommendedName>
        <fullName evidence="4">Tetratricopeptide repeat protein</fullName>
    </recommendedName>
</protein>